<dbReference type="AlphaFoldDB" id="A0A7W4K931"/>
<dbReference type="Proteomes" id="UP000578030">
    <property type="component" value="Unassembled WGS sequence"/>
</dbReference>
<comment type="caution">
    <text evidence="1">The sequence shown here is derived from an EMBL/GenBank/DDBJ whole genome shotgun (WGS) entry which is preliminary data.</text>
</comment>
<keyword evidence="2" id="KW-1185">Reference proteome</keyword>
<evidence type="ECO:0000313" key="1">
    <source>
        <dbReference type="EMBL" id="MBB2202545.1"/>
    </source>
</evidence>
<accession>A0A7W4K931</accession>
<sequence>MILSEGRVEPSTIPTLYILDICVVNATKLSEEALEANARKAALVKSLRDLDKPHNSISYFLALLEKTFDPRASLSVEELEAQILNDVATMRRFFINAKIDESDALLIGIMRAMKRQPCDPEQDIHLEFLRDVNSLGLANPVARANRLEMARKILEKADSLSISRQHPTVLLTLGSLYGNVNARKVIKFKADTNVFSAENAFADISIILRFLQFKFKTEESSDDHGRSYKRIQFLTDDIGLAGVLECFMGYEERVVGQDGIYQTMTGTYEIDFASLVTEIDKGPSETPPTDRRNVRLLSEYDLLYDMILGRPNLIHIQL</sequence>
<dbReference type="EMBL" id="JABEQM010000011">
    <property type="protein sequence ID" value="MBB2202545.1"/>
    <property type="molecule type" value="Genomic_DNA"/>
</dbReference>
<name>A0A7W4K931_9PROT</name>
<reference evidence="1 2" key="1">
    <citation type="submission" date="2020-04" db="EMBL/GenBank/DDBJ databases">
        <title>Description of novel Gluconacetobacter.</title>
        <authorList>
            <person name="Sombolestani A."/>
        </authorList>
    </citation>
    <scope>NUCLEOTIDE SEQUENCE [LARGE SCALE GENOMIC DNA]</scope>
    <source>
        <strain evidence="1 2">LMG 27802</strain>
    </source>
</reference>
<evidence type="ECO:0000313" key="2">
    <source>
        <dbReference type="Proteomes" id="UP000578030"/>
    </source>
</evidence>
<organism evidence="1 2">
    <name type="scientific">Gluconacetobacter tumulisoli</name>
    <dbReference type="NCBI Taxonomy" id="1286189"/>
    <lineage>
        <taxon>Bacteria</taxon>
        <taxon>Pseudomonadati</taxon>
        <taxon>Pseudomonadota</taxon>
        <taxon>Alphaproteobacteria</taxon>
        <taxon>Acetobacterales</taxon>
        <taxon>Acetobacteraceae</taxon>
        <taxon>Gluconacetobacter</taxon>
    </lineage>
</organism>
<protein>
    <submittedName>
        <fullName evidence="1">Uncharacterized protein</fullName>
    </submittedName>
</protein>
<proteinExistence type="predicted"/>
<gene>
    <name evidence="1" type="ORF">HLH28_13350</name>
</gene>